<gene>
    <name evidence="7" type="ORF">BT63DRAFT_426793</name>
</gene>
<dbReference type="SUPFAM" id="SSF52540">
    <property type="entry name" value="P-loop containing nucleoside triphosphate hydrolases"/>
    <property type="match status" value="1"/>
</dbReference>
<dbReference type="PANTHER" id="PTHR32004">
    <property type="entry name" value="TRNA LIGASE"/>
    <property type="match status" value="1"/>
</dbReference>
<dbReference type="GO" id="GO:0005524">
    <property type="term" value="F:ATP binding"/>
    <property type="evidence" value="ECO:0007669"/>
    <property type="project" value="UniProtKB-UniRule"/>
</dbReference>
<dbReference type="InterPro" id="IPR019039">
    <property type="entry name" value="T4-Rnl1-like_N"/>
</dbReference>
<dbReference type="PANTHER" id="PTHR32004:SF1">
    <property type="entry name" value="TRNA LIGASE"/>
    <property type="match status" value="1"/>
</dbReference>
<dbReference type="GO" id="GO:0008081">
    <property type="term" value="F:phosphoric diester hydrolase activity"/>
    <property type="evidence" value="ECO:0007669"/>
    <property type="project" value="InterPro"/>
</dbReference>
<keyword evidence="8" id="KW-1185">Reference proteome</keyword>
<feature type="domain" description="tRNA ligase phosphodiesterase" evidence="4">
    <location>
        <begin position="559"/>
        <end position="817"/>
    </location>
</feature>
<dbReference type="Proteomes" id="UP000799302">
    <property type="component" value="Unassembled WGS sequence"/>
</dbReference>
<dbReference type="InterPro" id="IPR012387">
    <property type="entry name" value="Trl1_fun"/>
</dbReference>
<sequence length="821" mass="93914">MSFEERAAPYAPQDPAEIARMVSSLEASTKKGQSKTKSNLSVRKATFILSNGRTVDSWRMQDWDYKKDNLVTYARGLFTRKNEKSNQQEIVVRGYDKFFNHGEVRNTEWENVKRNTRGPYELSVKENGCIIFIGALDDETLLVCSKHSTGARGDMEKSHAVVGERWLEKHLKSVGKSKADLAKELRCLNATAVAELCDDEFEEHVLAYTPDVAGLYLHGVNLNLPEFATYPHNLVDQFAETWGFRKVTHIVEQDIDTVKKFLDDIANTGAYEGRDTEGFVIRCQSRDGPKGEWHDWFFKYKFEEPYLMYRQWRECTKSIISGKQPRYKKHKKITEEYLLFARKQLASNSKLAKEYNQNHGIIKLRDDFLKFKGLTGADVIQSEIESGESNEVTNDVLLVPIATLGCGKTTIGIALQKLFEWGVFQNDNVTGKARRPERFVSQCTMELAAHPVVFADRNNHQKRERAQFIHDVQRIVPRATFVALHWVHNDNNREEVRQRLRARVLNRGDNHQTIHPETMGKQEVIGIMDGFLSRFQSLDPESPPDCDFDTIIDLDPLVDSRENLELIISRLSDEYPKLFPSDLPTASDLDDAIAFAMSGYKPETKHQLGFNNDKQKNKRGAKENNDRSVQSQKPKKKDVRPPKLEYLSVRVEPARIQAILDAVFKELPAEQSKFYYQLSKSRRLQAEFHVTLMHRTHATTHGDKWKQMSALWDKARASDADVLEPTLGNCRVLLERVVWDPRVMAFVVRLVNDEKDEQWESVNRIAHITCGTASESIKPRESNDLLARWLEGGKAAEGILDAKVKGHVVLDGVVKGVPQKL</sequence>
<dbReference type="PIRSF" id="PIRSF019634">
    <property type="entry name" value="tRNA_lig_yeast"/>
    <property type="match status" value="1"/>
</dbReference>
<accession>A0A6A6U6Y8</accession>
<feature type="active site" description="N6-AMP-lysine intermediate" evidence="2">
    <location>
        <position position="125"/>
    </location>
</feature>
<dbReference type="EMBL" id="MU004237">
    <property type="protein sequence ID" value="KAF2667942.1"/>
    <property type="molecule type" value="Genomic_DNA"/>
</dbReference>
<dbReference type="InterPro" id="IPR027417">
    <property type="entry name" value="P-loop_NTPase"/>
</dbReference>
<dbReference type="InterPro" id="IPR015966">
    <property type="entry name" value="tRNA_lig_kin_fungi"/>
</dbReference>
<feature type="domain" description="tRNA ligase kinase" evidence="5">
    <location>
        <begin position="397"/>
        <end position="556"/>
    </location>
</feature>
<dbReference type="InterPro" id="IPR015965">
    <property type="entry name" value="tRNA_lig_PDEase"/>
</dbReference>
<dbReference type="Gene3D" id="3.40.50.300">
    <property type="entry name" value="P-loop containing nucleotide triphosphate hydrolases"/>
    <property type="match status" value="1"/>
</dbReference>
<protein>
    <recommendedName>
        <fullName evidence="1">tRNA ligase</fullName>
        <ecNumber evidence="1">6.5.1.3</ecNumber>
    </recommendedName>
</protein>
<comment type="catalytic activity">
    <reaction evidence="1">
        <text>ATP + (ribonucleotide)n-3'-hydroxyl + 5'-phospho-(ribonucleotide)m = (ribonucleotide)n+m + AMP + diphosphate.</text>
        <dbReference type="EC" id="6.5.1.3"/>
    </reaction>
</comment>
<evidence type="ECO:0000256" key="2">
    <source>
        <dbReference type="PIRSR" id="PIRSR019634-50"/>
    </source>
</evidence>
<dbReference type="GO" id="GO:0005634">
    <property type="term" value="C:nucleus"/>
    <property type="evidence" value="ECO:0007669"/>
    <property type="project" value="TreeGrafter"/>
</dbReference>
<name>A0A6A6U6Y8_9PEZI</name>
<organism evidence="7 8">
    <name type="scientific">Microthyrium microscopicum</name>
    <dbReference type="NCBI Taxonomy" id="703497"/>
    <lineage>
        <taxon>Eukaryota</taxon>
        <taxon>Fungi</taxon>
        <taxon>Dikarya</taxon>
        <taxon>Ascomycota</taxon>
        <taxon>Pezizomycotina</taxon>
        <taxon>Dothideomycetes</taxon>
        <taxon>Dothideomycetes incertae sedis</taxon>
        <taxon>Microthyriales</taxon>
        <taxon>Microthyriaceae</taxon>
        <taxon>Microthyrium</taxon>
    </lineage>
</organism>
<feature type="domain" description="T4 RNA ligase 1-like N-terminal" evidence="6">
    <location>
        <begin position="73"/>
        <end position="307"/>
    </location>
</feature>
<evidence type="ECO:0000259" key="6">
    <source>
        <dbReference type="Pfam" id="PF09511"/>
    </source>
</evidence>
<dbReference type="OrthoDB" id="276239at2759"/>
<dbReference type="GO" id="GO:0003972">
    <property type="term" value="F:RNA ligase (ATP) activity"/>
    <property type="evidence" value="ECO:0007669"/>
    <property type="project" value="UniProtKB-UniRule"/>
</dbReference>
<evidence type="ECO:0000313" key="8">
    <source>
        <dbReference type="Proteomes" id="UP000799302"/>
    </source>
</evidence>
<dbReference type="EC" id="6.5.1.3" evidence="1"/>
<feature type="region of interest" description="Disordered" evidence="3">
    <location>
        <begin position="604"/>
        <end position="642"/>
    </location>
</feature>
<proteinExistence type="inferred from homology"/>
<evidence type="ECO:0000256" key="1">
    <source>
        <dbReference type="PIRNR" id="PIRNR019634"/>
    </source>
</evidence>
<dbReference type="Pfam" id="PF08302">
    <property type="entry name" value="tRNA_lig_CPD"/>
    <property type="match status" value="1"/>
</dbReference>
<comment type="similarity">
    <text evidence="1">Belongs to the TRL1 family.</text>
</comment>
<dbReference type="Pfam" id="PF09511">
    <property type="entry name" value="RNA_lig_T4_1"/>
    <property type="match status" value="1"/>
</dbReference>
<evidence type="ECO:0000256" key="3">
    <source>
        <dbReference type="SAM" id="MobiDB-lite"/>
    </source>
</evidence>
<dbReference type="GO" id="GO:0051730">
    <property type="term" value="F:GTP-dependent polyribonucleotide 5'-hydroxyl-kinase activity"/>
    <property type="evidence" value="ECO:0007669"/>
    <property type="project" value="InterPro"/>
</dbReference>
<dbReference type="GO" id="GO:0006388">
    <property type="term" value="P:tRNA splicing, via endonucleolytic cleavage and ligation"/>
    <property type="evidence" value="ECO:0007669"/>
    <property type="project" value="UniProtKB-UniRule"/>
</dbReference>
<evidence type="ECO:0000259" key="4">
    <source>
        <dbReference type="Pfam" id="PF08302"/>
    </source>
</evidence>
<keyword evidence="1" id="KW-0819">tRNA processing</keyword>
<dbReference type="Pfam" id="PF08303">
    <property type="entry name" value="tRNA_lig_kinase"/>
    <property type="match status" value="1"/>
</dbReference>
<evidence type="ECO:0000259" key="5">
    <source>
        <dbReference type="Pfam" id="PF08303"/>
    </source>
</evidence>
<evidence type="ECO:0000313" key="7">
    <source>
        <dbReference type="EMBL" id="KAF2667942.1"/>
    </source>
</evidence>
<keyword evidence="1 7" id="KW-0436">Ligase</keyword>
<dbReference type="AlphaFoldDB" id="A0A6A6U6Y8"/>
<reference evidence="7" key="1">
    <citation type="journal article" date="2020" name="Stud. Mycol.">
        <title>101 Dothideomycetes genomes: a test case for predicting lifestyles and emergence of pathogens.</title>
        <authorList>
            <person name="Haridas S."/>
            <person name="Albert R."/>
            <person name="Binder M."/>
            <person name="Bloem J."/>
            <person name="Labutti K."/>
            <person name="Salamov A."/>
            <person name="Andreopoulos B."/>
            <person name="Baker S."/>
            <person name="Barry K."/>
            <person name="Bills G."/>
            <person name="Bluhm B."/>
            <person name="Cannon C."/>
            <person name="Castanera R."/>
            <person name="Culley D."/>
            <person name="Daum C."/>
            <person name="Ezra D."/>
            <person name="Gonzalez J."/>
            <person name="Henrissat B."/>
            <person name="Kuo A."/>
            <person name="Liang C."/>
            <person name="Lipzen A."/>
            <person name="Lutzoni F."/>
            <person name="Magnuson J."/>
            <person name="Mondo S."/>
            <person name="Nolan M."/>
            <person name="Ohm R."/>
            <person name="Pangilinan J."/>
            <person name="Park H.-J."/>
            <person name="Ramirez L."/>
            <person name="Alfaro M."/>
            <person name="Sun H."/>
            <person name="Tritt A."/>
            <person name="Yoshinaga Y."/>
            <person name="Zwiers L.-H."/>
            <person name="Turgeon B."/>
            <person name="Goodwin S."/>
            <person name="Spatafora J."/>
            <person name="Crous P."/>
            <person name="Grigoriev I."/>
        </authorList>
    </citation>
    <scope>NUCLEOTIDE SEQUENCE</scope>
    <source>
        <strain evidence="7">CBS 115976</strain>
    </source>
</reference>